<evidence type="ECO:0000313" key="3">
    <source>
        <dbReference type="EMBL" id="GAA1421227.1"/>
    </source>
</evidence>
<keyword evidence="2" id="KW-0472">Membrane</keyword>
<proteinExistence type="predicted"/>
<comment type="caution">
    <text evidence="3">The sequence shown here is derived from an EMBL/GenBank/DDBJ whole genome shotgun (WGS) entry which is preliminary data.</text>
</comment>
<name>A0ABP4JGP1_9MICO</name>
<sequence>MPKASRNPTQRPRHRGRAGATDPTATEPRTGRDAAERILSIAVVVLIAIAVLGFAATLLHVALRDSVPMFASTMWQYAYWLPLLSLPLAIVCLVSLVLVNAAGKARRR</sequence>
<dbReference type="EMBL" id="BAAAKK010000003">
    <property type="protein sequence ID" value="GAA1421227.1"/>
    <property type="molecule type" value="Genomic_DNA"/>
</dbReference>
<accession>A0ABP4JGP1</accession>
<reference evidence="4" key="1">
    <citation type="journal article" date="2019" name="Int. J. Syst. Evol. Microbiol.">
        <title>The Global Catalogue of Microorganisms (GCM) 10K type strain sequencing project: providing services to taxonomists for standard genome sequencing and annotation.</title>
        <authorList>
            <consortium name="The Broad Institute Genomics Platform"/>
            <consortium name="The Broad Institute Genome Sequencing Center for Infectious Disease"/>
            <person name="Wu L."/>
            <person name="Ma J."/>
        </authorList>
    </citation>
    <scope>NUCLEOTIDE SEQUENCE [LARGE SCALE GENOMIC DNA]</scope>
    <source>
        <strain evidence="4">JCM 12398</strain>
    </source>
</reference>
<keyword evidence="4" id="KW-1185">Reference proteome</keyword>
<evidence type="ECO:0000256" key="1">
    <source>
        <dbReference type="SAM" id="MobiDB-lite"/>
    </source>
</evidence>
<keyword evidence="2" id="KW-0812">Transmembrane</keyword>
<keyword evidence="2" id="KW-1133">Transmembrane helix</keyword>
<evidence type="ECO:0000313" key="4">
    <source>
        <dbReference type="Proteomes" id="UP001501266"/>
    </source>
</evidence>
<protein>
    <recommendedName>
        <fullName evidence="5">Multidrug ABC transporter ATPase</fullName>
    </recommendedName>
</protein>
<dbReference type="RefSeq" id="WP_343918380.1">
    <property type="nucleotide sequence ID" value="NZ_BAAAKK010000003.1"/>
</dbReference>
<feature type="compositionally biased region" description="Polar residues" evidence="1">
    <location>
        <begin position="1"/>
        <end position="10"/>
    </location>
</feature>
<organism evidence="3 4">
    <name type="scientific">Agrococcus citreus</name>
    <dbReference type="NCBI Taxonomy" id="84643"/>
    <lineage>
        <taxon>Bacteria</taxon>
        <taxon>Bacillati</taxon>
        <taxon>Actinomycetota</taxon>
        <taxon>Actinomycetes</taxon>
        <taxon>Micrococcales</taxon>
        <taxon>Microbacteriaceae</taxon>
        <taxon>Agrococcus</taxon>
    </lineage>
</organism>
<feature type="transmembrane region" description="Helical" evidence="2">
    <location>
        <begin position="38"/>
        <end position="59"/>
    </location>
</feature>
<dbReference type="Proteomes" id="UP001501266">
    <property type="component" value="Unassembled WGS sequence"/>
</dbReference>
<gene>
    <name evidence="3" type="ORF">GCM10009640_11850</name>
</gene>
<evidence type="ECO:0008006" key="5">
    <source>
        <dbReference type="Google" id="ProtNLM"/>
    </source>
</evidence>
<evidence type="ECO:0000256" key="2">
    <source>
        <dbReference type="SAM" id="Phobius"/>
    </source>
</evidence>
<feature type="region of interest" description="Disordered" evidence="1">
    <location>
        <begin position="1"/>
        <end position="31"/>
    </location>
</feature>
<feature type="transmembrane region" description="Helical" evidence="2">
    <location>
        <begin position="79"/>
        <end position="102"/>
    </location>
</feature>